<gene>
    <name evidence="1" type="ORF">C8P68_105275</name>
</gene>
<proteinExistence type="predicted"/>
<comment type="caution">
    <text evidence="1">The sequence shown here is derived from an EMBL/GenBank/DDBJ whole genome shotgun (WGS) entry which is preliminary data.</text>
</comment>
<evidence type="ECO:0000313" key="2">
    <source>
        <dbReference type="Proteomes" id="UP000244168"/>
    </source>
</evidence>
<sequence>MHHVIVCKKPMVNKEGVMLSPVETRAGGGGGMVAGPSRALRQAQDDTLRLTCHQE</sequence>
<organism evidence="1 2">
    <name type="scientific">Mucilaginibacter yixingensis</name>
    <dbReference type="NCBI Taxonomy" id="1295612"/>
    <lineage>
        <taxon>Bacteria</taxon>
        <taxon>Pseudomonadati</taxon>
        <taxon>Bacteroidota</taxon>
        <taxon>Sphingobacteriia</taxon>
        <taxon>Sphingobacteriales</taxon>
        <taxon>Sphingobacteriaceae</taxon>
        <taxon>Mucilaginibacter</taxon>
    </lineage>
</organism>
<dbReference type="Proteomes" id="UP000244168">
    <property type="component" value="Unassembled WGS sequence"/>
</dbReference>
<dbReference type="EMBL" id="QAOQ01000005">
    <property type="protein sequence ID" value="PTQ95766.1"/>
    <property type="molecule type" value="Genomic_DNA"/>
</dbReference>
<reference evidence="1 2" key="1">
    <citation type="submission" date="2018-04" db="EMBL/GenBank/DDBJ databases">
        <title>Genomic Encyclopedia of Archaeal and Bacterial Type Strains, Phase II (KMG-II): from individual species to whole genera.</title>
        <authorList>
            <person name="Goeker M."/>
        </authorList>
    </citation>
    <scope>NUCLEOTIDE SEQUENCE [LARGE SCALE GENOMIC DNA]</scope>
    <source>
        <strain evidence="1 2">DSM 26809</strain>
    </source>
</reference>
<name>A0A2T5J8I2_9SPHI</name>
<dbReference type="AlphaFoldDB" id="A0A2T5J8I2"/>
<keyword evidence="2" id="KW-1185">Reference proteome</keyword>
<accession>A0A2T5J8I2</accession>
<protein>
    <submittedName>
        <fullName evidence="1">Uncharacterized protein</fullName>
    </submittedName>
</protein>
<evidence type="ECO:0000313" key="1">
    <source>
        <dbReference type="EMBL" id="PTQ95766.1"/>
    </source>
</evidence>